<protein>
    <submittedName>
        <fullName evidence="2">Uncharacterized protein</fullName>
    </submittedName>
</protein>
<gene>
    <name evidence="2" type="ORF">JI435_407220</name>
</gene>
<proteinExistence type="predicted"/>
<evidence type="ECO:0000256" key="1">
    <source>
        <dbReference type="SAM" id="MobiDB-lite"/>
    </source>
</evidence>
<organism evidence="2 3">
    <name type="scientific">Phaeosphaeria nodorum (strain SN15 / ATCC MYA-4574 / FGSC 10173)</name>
    <name type="common">Glume blotch fungus</name>
    <name type="synonym">Parastagonospora nodorum</name>
    <dbReference type="NCBI Taxonomy" id="321614"/>
    <lineage>
        <taxon>Eukaryota</taxon>
        <taxon>Fungi</taxon>
        <taxon>Dikarya</taxon>
        <taxon>Ascomycota</taxon>
        <taxon>Pezizomycotina</taxon>
        <taxon>Dothideomycetes</taxon>
        <taxon>Pleosporomycetidae</taxon>
        <taxon>Pleosporales</taxon>
        <taxon>Pleosporineae</taxon>
        <taxon>Phaeosphaeriaceae</taxon>
        <taxon>Parastagonospora</taxon>
    </lineage>
</organism>
<keyword evidence="3" id="KW-1185">Reference proteome</keyword>
<name>A0A7U2EZ34_PHANO</name>
<feature type="region of interest" description="Disordered" evidence="1">
    <location>
        <begin position="1"/>
        <end position="45"/>
    </location>
</feature>
<dbReference type="AlphaFoldDB" id="A0A7U2EZ34"/>
<reference evidence="3" key="1">
    <citation type="journal article" date="2021" name="BMC Genomics">
        <title>Chromosome-level genome assembly and manually-curated proteome of model necrotroph Parastagonospora nodorum Sn15 reveals a genome-wide trove of candidate effector homologs, and redundancy of virulence-related functions within an accessory chromosome.</title>
        <authorList>
            <person name="Bertazzoni S."/>
            <person name="Jones D.A.B."/>
            <person name="Phan H.T."/>
            <person name="Tan K.-C."/>
            <person name="Hane J.K."/>
        </authorList>
    </citation>
    <scope>NUCLEOTIDE SEQUENCE [LARGE SCALE GENOMIC DNA]</scope>
    <source>
        <strain evidence="3">SN15 / ATCC MYA-4574 / FGSC 10173)</strain>
    </source>
</reference>
<accession>A0A7U2EZ34</accession>
<sequence>MISTNAKQCSAATARPPPTFGLPDHPVFDIETRPSASPDPSPYHATVQNGRYRAVPTVDFAYTTHAIEI</sequence>
<evidence type="ECO:0000313" key="3">
    <source>
        <dbReference type="Proteomes" id="UP000663193"/>
    </source>
</evidence>
<feature type="compositionally biased region" description="Polar residues" evidence="1">
    <location>
        <begin position="1"/>
        <end position="11"/>
    </location>
</feature>
<dbReference type="Proteomes" id="UP000663193">
    <property type="component" value="Chromosome 5"/>
</dbReference>
<dbReference type="EMBL" id="CP069027">
    <property type="protein sequence ID" value="QRC95362.1"/>
    <property type="molecule type" value="Genomic_DNA"/>
</dbReference>
<dbReference type="VEuPathDB" id="FungiDB:JI435_407220"/>
<evidence type="ECO:0000313" key="2">
    <source>
        <dbReference type="EMBL" id="QRC95362.1"/>
    </source>
</evidence>